<dbReference type="Pfam" id="PF07264">
    <property type="entry name" value="EI24"/>
    <property type="match status" value="1"/>
</dbReference>
<gene>
    <name evidence="6" type="ORF">P691DRAFT_771934</name>
</gene>
<accession>A0A9P5XK17</accession>
<dbReference type="InterPro" id="IPR059112">
    <property type="entry name" value="CysZ/EI24"/>
</dbReference>
<keyword evidence="2 5" id="KW-0812">Transmembrane</keyword>
<dbReference type="Proteomes" id="UP000807342">
    <property type="component" value="Unassembled WGS sequence"/>
</dbReference>
<evidence type="ECO:0000256" key="5">
    <source>
        <dbReference type="SAM" id="Phobius"/>
    </source>
</evidence>
<feature type="transmembrane region" description="Helical" evidence="5">
    <location>
        <begin position="84"/>
        <end position="105"/>
    </location>
</feature>
<evidence type="ECO:0000256" key="3">
    <source>
        <dbReference type="ARBA" id="ARBA00022989"/>
    </source>
</evidence>
<organism evidence="6 7">
    <name type="scientific">Macrolepiota fuliginosa MF-IS2</name>
    <dbReference type="NCBI Taxonomy" id="1400762"/>
    <lineage>
        <taxon>Eukaryota</taxon>
        <taxon>Fungi</taxon>
        <taxon>Dikarya</taxon>
        <taxon>Basidiomycota</taxon>
        <taxon>Agaricomycotina</taxon>
        <taxon>Agaricomycetes</taxon>
        <taxon>Agaricomycetidae</taxon>
        <taxon>Agaricales</taxon>
        <taxon>Agaricineae</taxon>
        <taxon>Agaricaceae</taxon>
        <taxon>Macrolepiota</taxon>
    </lineage>
</organism>
<dbReference type="PANTHER" id="PTHR34292">
    <property type="entry name" value="OUTER SPORE WALL PROTEIN LDS1"/>
    <property type="match status" value="1"/>
</dbReference>
<protein>
    <submittedName>
        <fullName evidence="6">Uncharacterized protein</fullName>
    </submittedName>
</protein>
<dbReference type="AlphaFoldDB" id="A0A9P5XK17"/>
<name>A0A9P5XK17_9AGAR</name>
<reference evidence="6" key="1">
    <citation type="submission" date="2020-11" db="EMBL/GenBank/DDBJ databases">
        <authorList>
            <consortium name="DOE Joint Genome Institute"/>
            <person name="Ahrendt S."/>
            <person name="Riley R."/>
            <person name="Andreopoulos W."/>
            <person name="Labutti K."/>
            <person name="Pangilinan J."/>
            <person name="Ruiz-Duenas F.J."/>
            <person name="Barrasa J.M."/>
            <person name="Sanchez-Garcia M."/>
            <person name="Camarero S."/>
            <person name="Miyauchi S."/>
            <person name="Serrano A."/>
            <person name="Linde D."/>
            <person name="Babiker R."/>
            <person name="Drula E."/>
            <person name="Ayuso-Fernandez I."/>
            <person name="Pacheco R."/>
            <person name="Padilla G."/>
            <person name="Ferreira P."/>
            <person name="Barriuso J."/>
            <person name="Kellner H."/>
            <person name="Castanera R."/>
            <person name="Alfaro M."/>
            <person name="Ramirez L."/>
            <person name="Pisabarro A.G."/>
            <person name="Kuo A."/>
            <person name="Tritt A."/>
            <person name="Lipzen A."/>
            <person name="He G."/>
            <person name="Yan M."/>
            <person name="Ng V."/>
            <person name="Cullen D."/>
            <person name="Martin F."/>
            <person name="Rosso M.-N."/>
            <person name="Henrissat B."/>
            <person name="Hibbett D."/>
            <person name="Martinez A.T."/>
            <person name="Grigoriev I.V."/>
        </authorList>
    </citation>
    <scope>NUCLEOTIDE SEQUENCE</scope>
    <source>
        <strain evidence="6">MF-IS2</strain>
    </source>
</reference>
<keyword evidence="7" id="KW-1185">Reference proteome</keyword>
<keyword evidence="3 5" id="KW-1133">Transmembrane helix</keyword>
<feature type="transmembrane region" description="Helical" evidence="5">
    <location>
        <begin position="170"/>
        <end position="190"/>
    </location>
</feature>
<evidence type="ECO:0000256" key="1">
    <source>
        <dbReference type="ARBA" id="ARBA00004141"/>
    </source>
</evidence>
<feature type="transmembrane region" description="Helical" evidence="5">
    <location>
        <begin position="22"/>
        <end position="39"/>
    </location>
</feature>
<evidence type="ECO:0000313" key="6">
    <source>
        <dbReference type="EMBL" id="KAF9452823.1"/>
    </source>
</evidence>
<proteinExistence type="predicted"/>
<feature type="transmembrane region" description="Helical" evidence="5">
    <location>
        <begin position="224"/>
        <end position="257"/>
    </location>
</feature>
<dbReference type="InterPro" id="IPR052786">
    <property type="entry name" value="Spore_wall_assembly"/>
</dbReference>
<comment type="subcellular location">
    <subcellularLocation>
        <location evidence="1">Membrane</location>
        <topology evidence="1">Multi-pass membrane protein</topology>
    </subcellularLocation>
</comment>
<dbReference type="OrthoDB" id="2107885at2759"/>
<evidence type="ECO:0000313" key="7">
    <source>
        <dbReference type="Proteomes" id="UP000807342"/>
    </source>
</evidence>
<feature type="transmembrane region" description="Helical" evidence="5">
    <location>
        <begin position="51"/>
        <end position="72"/>
    </location>
</feature>
<dbReference type="PANTHER" id="PTHR34292:SF2">
    <property type="entry name" value="OUTER SPORE WALL PROTEIN LDS1"/>
    <property type="match status" value="1"/>
</dbReference>
<evidence type="ECO:0000256" key="4">
    <source>
        <dbReference type="ARBA" id="ARBA00023136"/>
    </source>
</evidence>
<evidence type="ECO:0000256" key="2">
    <source>
        <dbReference type="ARBA" id="ARBA00022692"/>
    </source>
</evidence>
<comment type="caution">
    <text evidence="6">The sequence shown here is derived from an EMBL/GenBank/DDBJ whole genome shotgun (WGS) entry which is preliminary data.</text>
</comment>
<sequence>MSQVGAFVIEKLWQLTVDSRDALFSWAWFYPLLGISYFASHPNLYEAVLPTLLKCLVASVGVTFGLIFFTYLPQVVFCASFSGIFAPIAAAVMVLGEAYVIIWIIGKPLMMNRVQDRLFDQVMVMQGHEKLVAKGREIHDQGQNMRLLGKEINIQPGLVDGLNREGALRYLVSLPLNSIPGIGTAMFLVYNGQKQGPGYHARYFQLKGWDNQVTEEFVHQRRAAYAAFGAAGLVLNMVPFIGLVFGMTTTVGAALWASKMEKTHESLEGTGRHVDRVGEDANNVKI</sequence>
<keyword evidence="4 5" id="KW-0472">Membrane</keyword>
<dbReference type="EMBL" id="MU151067">
    <property type="protein sequence ID" value="KAF9452823.1"/>
    <property type="molecule type" value="Genomic_DNA"/>
</dbReference>